<evidence type="ECO:0000313" key="12">
    <source>
        <dbReference type="Proteomes" id="UP000186666"/>
    </source>
</evidence>
<dbReference type="PANTHER" id="PTHR32092">
    <property type="entry name" value="6-PHOSPHO-BETA-GLUCOSIDASE-RELATED"/>
    <property type="match status" value="1"/>
</dbReference>
<dbReference type="Proteomes" id="UP000186666">
    <property type="component" value="Unassembled WGS sequence"/>
</dbReference>
<evidence type="ECO:0000259" key="10">
    <source>
        <dbReference type="Pfam" id="PF11975"/>
    </source>
</evidence>
<evidence type="ECO:0000256" key="9">
    <source>
        <dbReference type="RuleBase" id="RU361152"/>
    </source>
</evidence>
<keyword evidence="12" id="KW-1185">Reference proteome</keyword>
<dbReference type="PANTHER" id="PTHR32092:SF4">
    <property type="entry name" value="ALPHA-GLUCOSIDASE"/>
    <property type="match status" value="1"/>
</dbReference>
<comment type="cofactor">
    <cofactor evidence="9">
        <name>NAD(+)</name>
        <dbReference type="ChEBI" id="CHEBI:57540"/>
    </cofactor>
    <text evidence="9">Binds 1 NAD(+) per subunit.</text>
</comment>
<dbReference type="Gene3D" id="3.90.1820.10">
    <property type="entry name" value="AglA-like glucosidase"/>
    <property type="match status" value="1"/>
</dbReference>
<comment type="caution">
    <text evidence="11">The sequence shown here is derived from an EMBL/GenBank/DDBJ whole genome shotgun (WGS) entry which is preliminary data.</text>
</comment>
<organism evidence="11 12">
    <name type="scientific">Paenibacillus macquariensis</name>
    <dbReference type="NCBI Taxonomy" id="948756"/>
    <lineage>
        <taxon>Bacteria</taxon>
        <taxon>Bacillati</taxon>
        <taxon>Bacillota</taxon>
        <taxon>Bacilli</taxon>
        <taxon>Bacillales</taxon>
        <taxon>Paenibacillaceae</taxon>
        <taxon>Paenibacillus</taxon>
    </lineage>
</organism>
<name>A0ABY1JM68_9BACL</name>
<accession>A0ABY1JM68</accession>
<comment type="cofactor">
    <cofactor evidence="1">
        <name>Mn(2+)</name>
        <dbReference type="ChEBI" id="CHEBI:29035"/>
    </cofactor>
</comment>
<comment type="similarity">
    <text evidence="2 9">Belongs to the glycosyl hydrolase 4 family.</text>
</comment>
<dbReference type="InterPro" id="IPR053715">
    <property type="entry name" value="GH4_Enzyme_sf"/>
</dbReference>
<dbReference type="Pfam" id="PF02056">
    <property type="entry name" value="Glyco_hydro_4"/>
    <property type="match status" value="1"/>
</dbReference>
<keyword evidence="7" id="KW-0119">Carbohydrate metabolism</keyword>
<evidence type="ECO:0000256" key="6">
    <source>
        <dbReference type="ARBA" id="ARBA00023211"/>
    </source>
</evidence>
<dbReference type="SUPFAM" id="SSF51735">
    <property type="entry name" value="NAD(P)-binding Rossmann-fold domains"/>
    <property type="match status" value="1"/>
</dbReference>
<keyword evidence="5 9" id="KW-0520">NAD</keyword>
<keyword evidence="8 9" id="KW-0326">Glycosidase</keyword>
<dbReference type="EMBL" id="FTNK01000002">
    <property type="protein sequence ID" value="SIQ45273.1"/>
    <property type="molecule type" value="Genomic_DNA"/>
</dbReference>
<keyword evidence="3" id="KW-0479">Metal-binding</keyword>
<proteinExistence type="inferred from homology"/>
<keyword evidence="6" id="KW-0464">Manganese</keyword>
<dbReference type="InterPro" id="IPR015955">
    <property type="entry name" value="Lactate_DH/Glyco_Ohase_4_C"/>
</dbReference>
<sequence>MSRKISVIGAGSGIFSLNMIKDLCLTPNLINSEICFMDIDEDRLDASYTLCKRFSEETGVKLNISKTTDRIECLQGADYVINTVLIGGYKGWKEGWEIGKKWGYRFGGSMHIMHDEAFWINFYQLRMMEDILQDIKRVCPDAWYIMIANPVMAGITYLQRKYPEVKSVGLCHGYSGIYELAEELGMNREDITFQIPGVNHFVWLNSFYHKGEDAKPLLDEWVNGAAVEFGKECGTSCGIGPKAVDLYKRYGLFPIGDTANPGGGAWGSWYHTSPEVEKVWNEDPDAWFKGYFEYSTGQVEFIKKAAYGDDKVSDLIDGGHSNEPMIPLIEALSCDVERVVIVNILNDNEYVAGVPRDFEVEIPALVSKRGIQGIKTLPLPKQILSRMLRDRIAPVEMELAAYESHDKNLMVDLIMMDPFNRTREQAEGFLEEILNLPYHTEMKAYFK</sequence>
<evidence type="ECO:0000256" key="1">
    <source>
        <dbReference type="ARBA" id="ARBA00001936"/>
    </source>
</evidence>
<evidence type="ECO:0000313" key="11">
    <source>
        <dbReference type="EMBL" id="SIQ45273.1"/>
    </source>
</evidence>
<dbReference type="InterPro" id="IPR001088">
    <property type="entry name" value="Glyco_hydro_4"/>
</dbReference>
<evidence type="ECO:0000256" key="4">
    <source>
        <dbReference type="ARBA" id="ARBA00022801"/>
    </source>
</evidence>
<dbReference type="InterPro" id="IPR036291">
    <property type="entry name" value="NAD(P)-bd_dom_sf"/>
</dbReference>
<evidence type="ECO:0000256" key="2">
    <source>
        <dbReference type="ARBA" id="ARBA00010141"/>
    </source>
</evidence>
<keyword evidence="4 9" id="KW-0378">Hydrolase</keyword>
<protein>
    <submittedName>
        <fullName evidence="11">Alpha-glucosidase /alpha-glucuronidase</fullName>
    </submittedName>
</protein>
<gene>
    <name evidence="11" type="ORF">SAMN05421578_10256</name>
</gene>
<evidence type="ECO:0000256" key="8">
    <source>
        <dbReference type="ARBA" id="ARBA00023295"/>
    </source>
</evidence>
<dbReference type="Pfam" id="PF11975">
    <property type="entry name" value="Glyco_hydro_4C"/>
    <property type="match status" value="1"/>
</dbReference>
<dbReference type="InterPro" id="IPR022616">
    <property type="entry name" value="Glyco_hydro_4_C"/>
</dbReference>
<evidence type="ECO:0000256" key="7">
    <source>
        <dbReference type="ARBA" id="ARBA00023277"/>
    </source>
</evidence>
<dbReference type="PRINTS" id="PR00732">
    <property type="entry name" value="GLHYDRLASE4"/>
</dbReference>
<feature type="domain" description="Glycosyl hydrolase family 4 C-terminal" evidence="10">
    <location>
        <begin position="197"/>
        <end position="418"/>
    </location>
</feature>
<evidence type="ECO:0000256" key="3">
    <source>
        <dbReference type="ARBA" id="ARBA00022723"/>
    </source>
</evidence>
<evidence type="ECO:0000256" key="5">
    <source>
        <dbReference type="ARBA" id="ARBA00023027"/>
    </source>
</evidence>
<dbReference type="SUPFAM" id="SSF56327">
    <property type="entry name" value="LDH C-terminal domain-like"/>
    <property type="match status" value="1"/>
</dbReference>
<reference evidence="11 12" key="1">
    <citation type="submission" date="2017-01" db="EMBL/GenBank/DDBJ databases">
        <authorList>
            <person name="Varghese N."/>
            <person name="Submissions S."/>
        </authorList>
    </citation>
    <scope>NUCLEOTIDE SEQUENCE [LARGE SCALE GENOMIC DNA]</scope>
    <source>
        <strain evidence="11 12">ATCC 23464</strain>
    </source>
</reference>